<evidence type="ECO:0000313" key="2">
    <source>
        <dbReference type="EMBL" id="ETV65878.1"/>
    </source>
</evidence>
<dbReference type="RefSeq" id="XP_009844631.1">
    <property type="nucleotide sequence ID" value="XM_009846329.1"/>
</dbReference>
<organism evidence="2">
    <name type="scientific">Aphanomyces astaci</name>
    <name type="common">Crayfish plague agent</name>
    <dbReference type="NCBI Taxonomy" id="112090"/>
    <lineage>
        <taxon>Eukaryota</taxon>
        <taxon>Sar</taxon>
        <taxon>Stramenopiles</taxon>
        <taxon>Oomycota</taxon>
        <taxon>Saprolegniomycetes</taxon>
        <taxon>Saprolegniales</taxon>
        <taxon>Verrucalvaceae</taxon>
        <taxon>Aphanomyces</taxon>
    </lineage>
</organism>
<reference evidence="2" key="1">
    <citation type="submission" date="2013-12" db="EMBL/GenBank/DDBJ databases">
        <title>The Genome Sequence of Aphanomyces astaci APO3.</title>
        <authorList>
            <consortium name="The Broad Institute Genomics Platform"/>
            <person name="Russ C."/>
            <person name="Tyler B."/>
            <person name="van West P."/>
            <person name="Dieguez-Uribeondo J."/>
            <person name="Young S.K."/>
            <person name="Zeng Q."/>
            <person name="Gargeya S."/>
            <person name="Fitzgerald M."/>
            <person name="Abouelleil A."/>
            <person name="Alvarado L."/>
            <person name="Chapman S.B."/>
            <person name="Gainer-Dewar J."/>
            <person name="Goldberg J."/>
            <person name="Griggs A."/>
            <person name="Gujja S."/>
            <person name="Hansen M."/>
            <person name="Howarth C."/>
            <person name="Imamovic A."/>
            <person name="Ireland A."/>
            <person name="Larimer J."/>
            <person name="McCowan C."/>
            <person name="Murphy C."/>
            <person name="Pearson M."/>
            <person name="Poon T.W."/>
            <person name="Priest M."/>
            <person name="Roberts A."/>
            <person name="Saif S."/>
            <person name="Shea T."/>
            <person name="Sykes S."/>
            <person name="Wortman J."/>
            <person name="Nusbaum C."/>
            <person name="Birren B."/>
        </authorList>
    </citation>
    <scope>NUCLEOTIDE SEQUENCE [LARGE SCALE GENOMIC DNA]</scope>
    <source>
        <strain evidence="2">APO3</strain>
    </source>
</reference>
<feature type="region of interest" description="Disordered" evidence="1">
    <location>
        <begin position="1"/>
        <end position="29"/>
    </location>
</feature>
<name>W4FGJ3_APHAT</name>
<dbReference type="AlphaFoldDB" id="W4FGJ3"/>
<dbReference type="VEuPathDB" id="FungiDB:H257_17518"/>
<feature type="region of interest" description="Disordered" evidence="1">
    <location>
        <begin position="43"/>
        <end position="68"/>
    </location>
</feature>
<accession>W4FGJ3</accession>
<feature type="compositionally biased region" description="Basic and acidic residues" evidence="1">
    <location>
        <begin position="1"/>
        <end position="14"/>
    </location>
</feature>
<gene>
    <name evidence="2" type="ORF">H257_17518</name>
</gene>
<protein>
    <submittedName>
        <fullName evidence="2">Uncharacterized protein</fullName>
    </submittedName>
</protein>
<proteinExistence type="predicted"/>
<dbReference type="EMBL" id="KI913222">
    <property type="protein sequence ID" value="ETV65878.1"/>
    <property type="molecule type" value="Genomic_DNA"/>
</dbReference>
<evidence type="ECO:0000256" key="1">
    <source>
        <dbReference type="SAM" id="MobiDB-lite"/>
    </source>
</evidence>
<sequence length="68" mass="7530">MPPRPEMHENHASRPENVTDADPGVAANEQNVRCHVVAMAPKFMDHPRRNGGARLLQTPKMPPGPKQL</sequence>
<dbReference type="GeneID" id="20819514"/>